<dbReference type="AlphaFoldDB" id="A0A4Q7E606"/>
<comment type="caution">
    <text evidence="1">The sequence shown here is derived from an EMBL/GenBank/DDBJ whole genome shotgun (WGS) entry which is preliminary data.</text>
</comment>
<gene>
    <name evidence="1" type="ORF">DYY88_17360</name>
</gene>
<evidence type="ECO:0000313" key="2">
    <source>
        <dbReference type="Proteomes" id="UP000292459"/>
    </source>
</evidence>
<sequence length="267" mass="28825">MLTVSPKTRLQTILSHRCLGGDERWPPAAIPLSAMQMSATGGYQYQSAIAHPVAAAQGQPVLTVAHAIAQHLTTRERAIPDSIATGLVAQVLPTGNLELTLAPVGVAAWWQQCGQGGWPDAPPAIGIKDGPPPRPGQWPLGDRLHLSLPMLMQWAYRCCGKWSLGPPTITEPSPLQSTQQLDPLTAVLQPVLIQCWDQLAAQPLAVNRWQQSGYELAQAIYQLEAQRSHWSPRLSSCPEAAMTRAITQTFLALLLQVLTGAPPQSDL</sequence>
<evidence type="ECO:0000313" key="1">
    <source>
        <dbReference type="EMBL" id="RZM77400.1"/>
    </source>
</evidence>
<accession>A0A4Q7E606</accession>
<organism evidence="1 2">
    <name type="scientific">Leptolyngbya iicbica LK</name>
    <dbReference type="NCBI Taxonomy" id="2294035"/>
    <lineage>
        <taxon>Bacteria</taxon>
        <taxon>Bacillati</taxon>
        <taxon>Cyanobacteriota</taxon>
        <taxon>Cyanophyceae</taxon>
        <taxon>Leptolyngbyales</taxon>
        <taxon>Leptolyngbyaceae</taxon>
        <taxon>Leptolyngbya group</taxon>
        <taxon>Leptolyngbya</taxon>
        <taxon>Leptolyngbya iicbica</taxon>
    </lineage>
</organism>
<name>A0A4Q7E606_9CYAN</name>
<dbReference type="EMBL" id="QVFV01000004">
    <property type="protein sequence ID" value="RZM77400.1"/>
    <property type="molecule type" value="Genomic_DNA"/>
</dbReference>
<protein>
    <submittedName>
        <fullName evidence="1">Uncharacterized protein</fullName>
    </submittedName>
</protein>
<reference evidence="1 2" key="1">
    <citation type="submission" date="2018-11" db="EMBL/GenBank/DDBJ databases">
        <title>Whole genome sequencing of an environmental sample.</title>
        <authorList>
            <person name="Sarangi A.N."/>
            <person name="Singh D."/>
            <person name="Tripathy S."/>
        </authorList>
    </citation>
    <scope>NUCLEOTIDE SEQUENCE [LARGE SCALE GENOMIC DNA]</scope>
    <source>
        <strain evidence="1 2">Lakshadweep</strain>
    </source>
</reference>
<keyword evidence="2" id="KW-1185">Reference proteome</keyword>
<dbReference type="Proteomes" id="UP000292459">
    <property type="component" value="Unassembled WGS sequence"/>
</dbReference>
<proteinExistence type="predicted"/>